<reference evidence="2" key="1">
    <citation type="submission" date="2021-03" db="EMBL/GenBank/DDBJ databases">
        <authorList>
            <person name="Alouane T."/>
            <person name="Langin T."/>
            <person name="Bonhomme L."/>
        </authorList>
    </citation>
    <scope>NUCLEOTIDE SEQUENCE</scope>
    <source>
        <strain evidence="2">MDC_Fg202</strain>
    </source>
</reference>
<dbReference type="SUPFAM" id="SSF52743">
    <property type="entry name" value="Subtilisin-like"/>
    <property type="match status" value="1"/>
</dbReference>
<evidence type="ECO:0000313" key="3">
    <source>
        <dbReference type="Proteomes" id="UP000746612"/>
    </source>
</evidence>
<evidence type="ECO:0000256" key="1">
    <source>
        <dbReference type="SAM" id="MobiDB-lite"/>
    </source>
</evidence>
<name>A0A2H3FQ02_GIBZA</name>
<dbReference type="InterPro" id="IPR036852">
    <property type="entry name" value="Peptidase_S8/S53_dom_sf"/>
</dbReference>
<feature type="compositionally biased region" description="Acidic residues" evidence="1">
    <location>
        <begin position="1"/>
        <end position="12"/>
    </location>
</feature>
<comment type="caution">
    <text evidence="2">The sequence shown here is derived from an EMBL/GenBank/DDBJ whole genome shotgun (WGS) entry which is preliminary data.</text>
</comment>
<organism evidence="2 3">
    <name type="scientific">Gibberella zeae</name>
    <name type="common">Wheat head blight fungus</name>
    <name type="synonym">Fusarium graminearum</name>
    <dbReference type="NCBI Taxonomy" id="5518"/>
    <lineage>
        <taxon>Eukaryota</taxon>
        <taxon>Fungi</taxon>
        <taxon>Dikarya</taxon>
        <taxon>Ascomycota</taxon>
        <taxon>Pezizomycotina</taxon>
        <taxon>Sordariomycetes</taxon>
        <taxon>Hypocreomycetidae</taxon>
        <taxon>Hypocreales</taxon>
        <taxon>Nectriaceae</taxon>
        <taxon>Fusarium</taxon>
    </lineage>
</organism>
<sequence>MPEEMLDSGSDSDPEKPVLRQIAKDHQQAPSKEQDRESLLRELGQFSFTTLEEYKAANAERLKRCYMADERDQNRNILHWLSVHLPSNPTDDENTSLHWLVTTVVELEPKIVTMVATDSQKANCLQTAIEHARFDLIESLFKTSDDEALRVAISQGNHCNETCLHLAVRLGPPGVGLTLQLLENAHPKAILKQRKYRFEDDKPNHGNTVLHDFVHINVCFVKGYMKTLRRFIQLCPEALKVSNAAKESPFQFHIATRNKVYPDWQGLEFSPRTERHDKKKEAAAKVGRLLLDEAFSQSTWEDACGCVYGEKTFNQATTFRPAAPINKRIDRSHSFLQFYPILSYVELVLAQPNPQDRHGTSPHQSGDHIDITTARHRAERTESIKRVFSWFRKQKVKRILNLVVRDDARSPCSDAVIEECLRDFDVRYLQWTKDDLCIEVLHNAGLSNVKELWLQWSGRNSVLYSWSCKDTGLPKLPQLEMVHIHTRAGIESPDANKNNLKNFNTRLKESIDSVQIDEYQSDLTTKVTKTLQEELSPLGSKLQASMSTWSGGPDYVQIAKVGPGEKPPMIEATIAGFKARAMFDRQDTKGVRQIKVDDESHETLSEANASKADDRQEQKCVENPIVNAKQASDHSFHRGHRWLDAIKRLKTAINIYKQNNQLTVRPIRVALLDDGVNPGELVVPGVLKDGWPLPSTSRLHSSKPYYSSDQGHGTKMARLLYFMCPFISIYVAKIDMYREHDTSAAMSAAKAINWAVSKNVDIISMSWTVKQVRYGPNSNQTAITALERAIQAAANSDILLFCAVQDSGHYENDEISFPQKSDTKKLIIVGSANENGDKSTFVNENSFNYLFPGEIVIPDILTEHDKGSSVATAVAAGMAAMILWCAEYHAKTQDSRGKTTLPSTPATTLSPSLAIPEPFETGLRTATEWDFRRDGRMSALFDALKPDNDKFVDITSMINSVMASVDEFHDTDLENQKSCIEAFVSMCKGNLPLNRR</sequence>
<dbReference type="InterPro" id="IPR036770">
    <property type="entry name" value="Ankyrin_rpt-contain_sf"/>
</dbReference>
<feature type="region of interest" description="Disordered" evidence="1">
    <location>
        <begin position="597"/>
        <end position="617"/>
    </location>
</feature>
<dbReference type="Pfam" id="PF00082">
    <property type="entry name" value="Peptidase_S8"/>
    <property type="match status" value="1"/>
</dbReference>
<proteinExistence type="predicted"/>
<feature type="compositionally biased region" description="Basic and acidic residues" evidence="1">
    <location>
        <begin position="13"/>
        <end position="36"/>
    </location>
</feature>
<gene>
    <name evidence="2" type="ORF">MDCFG202_LOCUS25508</name>
</gene>
<dbReference type="EMBL" id="CAJPIJ010000066">
    <property type="protein sequence ID" value="CAG1965025.1"/>
    <property type="molecule type" value="Genomic_DNA"/>
</dbReference>
<feature type="region of interest" description="Disordered" evidence="1">
    <location>
        <begin position="1"/>
        <end position="36"/>
    </location>
</feature>
<dbReference type="GO" id="GO:0004252">
    <property type="term" value="F:serine-type endopeptidase activity"/>
    <property type="evidence" value="ECO:0007669"/>
    <property type="project" value="InterPro"/>
</dbReference>
<dbReference type="InterPro" id="IPR000209">
    <property type="entry name" value="Peptidase_S8/S53_dom"/>
</dbReference>
<dbReference type="GO" id="GO:0006508">
    <property type="term" value="P:proteolysis"/>
    <property type="evidence" value="ECO:0007669"/>
    <property type="project" value="InterPro"/>
</dbReference>
<dbReference type="Gene3D" id="1.25.40.20">
    <property type="entry name" value="Ankyrin repeat-containing domain"/>
    <property type="match status" value="1"/>
</dbReference>
<accession>A0A2H3FQ02</accession>
<dbReference type="AlphaFoldDB" id="A0A2H3FQ02"/>
<dbReference type="Proteomes" id="UP000746612">
    <property type="component" value="Unassembled WGS sequence"/>
</dbReference>
<protein>
    <submittedName>
        <fullName evidence="2">Uncharacterized protein</fullName>
    </submittedName>
</protein>
<evidence type="ECO:0000313" key="2">
    <source>
        <dbReference type="EMBL" id="CAG1965025.1"/>
    </source>
</evidence>
<dbReference type="Gene3D" id="3.40.50.200">
    <property type="entry name" value="Peptidase S8/S53 domain"/>
    <property type="match status" value="1"/>
</dbReference>